<dbReference type="Gene3D" id="1.10.238.10">
    <property type="entry name" value="EF-hand"/>
    <property type="match status" value="1"/>
</dbReference>
<evidence type="ECO:0000256" key="6">
    <source>
        <dbReference type="ARBA" id="ARBA00023136"/>
    </source>
</evidence>
<dbReference type="EMBL" id="KQ762343">
    <property type="protein sequence ID" value="OAD55931.1"/>
    <property type="molecule type" value="Genomic_DNA"/>
</dbReference>
<evidence type="ECO:0000256" key="4">
    <source>
        <dbReference type="ARBA" id="ARBA00022687"/>
    </source>
</evidence>
<feature type="region of interest" description="Disordered" evidence="8">
    <location>
        <begin position="812"/>
        <end position="866"/>
    </location>
</feature>
<dbReference type="InterPro" id="IPR011992">
    <property type="entry name" value="EF-hand-dom_pair"/>
</dbReference>
<evidence type="ECO:0000256" key="8">
    <source>
        <dbReference type="SAM" id="MobiDB-lite"/>
    </source>
</evidence>
<feature type="domain" description="EF-hand" evidence="9">
    <location>
        <begin position="592"/>
        <end position="627"/>
    </location>
</feature>
<dbReference type="PROSITE" id="PS50222">
    <property type="entry name" value="EF_HAND_2"/>
    <property type="match status" value="1"/>
</dbReference>
<feature type="region of interest" description="Disordered" evidence="8">
    <location>
        <begin position="928"/>
        <end position="986"/>
    </location>
</feature>
<feature type="compositionally biased region" description="Polar residues" evidence="8">
    <location>
        <begin position="556"/>
        <end position="578"/>
    </location>
</feature>
<feature type="region of interest" description="Disordered" evidence="8">
    <location>
        <begin position="647"/>
        <end position="668"/>
    </location>
</feature>
<feature type="compositionally biased region" description="Basic residues" evidence="8">
    <location>
        <begin position="699"/>
        <end position="713"/>
    </location>
</feature>
<keyword evidence="5" id="KW-0479">Metal-binding</keyword>
<name>A0A310SA55_9HYME</name>
<evidence type="ECO:0000259" key="9">
    <source>
        <dbReference type="PROSITE" id="PS50222"/>
    </source>
</evidence>
<feature type="compositionally biased region" description="Polar residues" evidence="8">
    <location>
        <begin position="649"/>
        <end position="668"/>
    </location>
</feature>
<keyword evidence="4 7" id="KW-0879">Wnt signaling pathway</keyword>
<evidence type="ECO:0000256" key="3">
    <source>
        <dbReference type="ARBA" id="ARBA00022490"/>
    </source>
</evidence>
<evidence type="ECO:0000256" key="1">
    <source>
        <dbReference type="ARBA" id="ARBA00007081"/>
    </source>
</evidence>
<feature type="compositionally biased region" description="Polar residues" evidence="8">
    <location>
        <begin position="109"/>
        <end position="132"/>
    </location>
</feature>
<comment type="subcellular location">
    <subcellularLocation>
        <location evidence="7">Cell membrane</location>
    </subcellularLocation>
    <subcellularLocation>
        <location evidence="7">Cytoplasm</location>
    </subcellularLocation>
</comment>
<feature type="compositionally biased region" description="Polar residues" evidence="8">
    <location>
        <begin position="934"/>
        <end position="971"/>
    </location>
</feature>
<dbReference type="GO" id="GO:0005886">
    <property type="term" value="C:plasma membrane"/>
    <property type="evidence" value="ECO:0007669"/>
    <property type="project" value="UniProtKB-SubCell"/>
</dbReference>
<evidence type="ECO:0000256" key="5">
    <source>
        <dbReference type="ARBA" id="ARBA00022723"/>
    </source>
</evidence>
<accession>A0A310SA55</accession>
<feature type="region of interest" description="Disordered" evidence="8">
    <location>
        <begin position="1"/>
        <end position="24"/>
    </location>
</feature>
<dbReference type="GO" id="GO:0005737">
    <property type="term" value="C:cytoplasm"/>
    <property type="evidence" value="ECO:0007669"/>
    <property type="project" value="UniProtKB-SubCell"/>
</dbReference>
<dbReference type="GO" id="GO:0016055">
    <property type="term" value="P:Wnt signaling pathway"/>
    <property type="evidence" value="ECO:0007669"/>
    <property type="project" value="UniProtKB-UniRule"/>
</dbReference>
<evidence type="ECO:0000256" key="2">
    <source>
        <dbReference type="ARBA" id="ARBA00022475"/>
    </source>
</evidence>
<feature type="compositionally biased region" description="Basic and acidic residues" evidence="8">
    <location>
        <begin position="714"/>
        <end position="744"/>
    </location>
</feature>
<proteinExistence type="inferred from homology"/>
<dbReference type="AlphaFoldDB" id="A0A310SA55"/>
<dbReference type="InterPro" id="IPR002048">
    <property type="entry name" value="EF_hand_dom"/>
</dbReference>
<feature type="compositionally biased region" description="Basic and acidic residues" evidence="8">
    <location>
        <begin position="191"/>
        <end position="204"/>
    </location>
</feature>
<dbReference type="GO" id="GO:0090090">
    <property type="term" value="P:negative regulation of canonical Wnt signaling pathway"/>
    <property type="evidence" value="ECO:0007669"/>
    <property type="project" value="UniProtKB-ARBA"/>
</dbReference>
<sequence length="1032" mass="113951">MSASALKSTIPGVGTSPTSTSHSILPMNAMAQKVVSGSEPGSMKPLPGTGLSYVTLQPPSQPLSLVQDHRPSVYQTPPYVSSNSEKEADLDKLIPNGVEIMKTETEQNLSVSIKQNESNRNNNLSPDNPSQDSQREVQTEQEMTSINLDFPALCPPLQNKVEEKKTPVNNGSKEPDGIPINTTLQTKLSSHKSEDVSVKPDSQKPKVVTQSTKLITDSSALPQTNNPPKVETKITGSPKTNKRKSRELKDLKGASATSDGASKPKRNRIQTQPYQSPLPEIALLVKNLNKPPPSKASDDKLIVFYKNEFLAVRNAEGSFYVCQAMQNIYKSSRRIRIRWLSQDKNNGEIYSPDFYDYIENILKRAIDVEAGVSEKPRVTEEHPDGLDLSLYKDESQLKRRKSHNLHKQKQSLRKKSKRTESYSEDDVADEESGKKSPKSSRSKKRTVNKALAIAKSVAKGSSRAERALNRNTKSGTSAQNTQQSNKTAGRPKRMAATTGVVSTDEATPRKKPLVGNTEGSDSEELLGGVSAPRSGSPPESQPILLETEAPQVAVDASTSPTPATGNDEQPSASTTKQLSFEEFECDVSVAEGDRRRQEFSFTLYDFDGHGKITKDDIAGLVTTIYDTLGASIQVPPCGSKTIKVKLTVSPDQRSSQSRSAGGCLNASSQPAASFSGNSSCCHLKHASCNNAGAHTGAHGLRRVPRRRRVPRHRCQNEQKEVDTHSEDDGENARTNRIKQEELRRRVGPVPHLPSPYSNSSEGDISDDSDVSPAVSPLTPLLTTNQRKRSGALQRQQLLEIIQANMEKNNLSFHTSRKRHQNEQLRIPSQTPHVEPSPHYNQDCRSPSESRPTATAYHKPTREKPQGFASFSKVPAKHRGNLRKTRTQYGLQRNNATVQPPRAYVQPQVLPRTVISPNVYTDQQTAATANTNRNGGNLISNNQHPINQTPPTSNHNVQRNETQFGQTQQCGKSSKKHQLKHATREQDQARAMVQVVRWLEREFSQNAAASTGRKHVHEHIHHHYHHYHTEALV</sequence>
<dbReference type="PANTHER" id="PTHR22611">
    <property type="entry name" value="PROTEIN NAKED CUTICLE"/>
    <property type="match status" value="1"/>
</dbReference>
<gene>
    <name evidence="10" type="ORF">WN48_04117</name>
</gene>
<reference evidence="10 11" key="1">
    <citation type="submission" date="2015-07" db="EMBL/GenBank/DDBJ databases">
        <title>The genome of Eufriesea mexicana.</title>
        <authorList>
            <person name="Pan H."/>
            <person name="Kapheim K."/>
        </authorList>
    </citation>
    <scope>NUCLEOTIDE SEQUENCE [LARGE SCALE GENOMIC DNA]</scope>
    <source>
        <strain evidence="10">0111107269</strain>
        <tissue evidence="10">Whole body</tissue>
    </source>
</reference>
<comment type="similarity">
    <text evidence="1 7">Belongs to the NKD family.</text>
</comment>
<evidence type="ECO:0000256" key="7">
    <source>
        <dbReference type="RuleBase" id="RU367060"/>
    </source>
</evidence>
<comment type="function">
    <text evidence="7">Cell autonomous antagonist of the canonical Wnt signaling pathway.</text>
</comment>
<dbReference type="PANTHER" id="PTHR22611:SF9">
    <property type="entry name" value="PROTEIN NAKED CUTICLE"/>
    <property type="match status" value="1"/>
</dbReference>
<feature type="compositionally biased region" description="Polar residues" evidence="8">
    <location>
        <begin position="469"/>
        <end position="487"/>
    </location>
</feature>
<keyword evidence="11" id="KW-1185">Reference proteome</keyword>
<dbReference type="GO" id="GO:0005509">
    <property type="term" value="F:calcium ion binding"/>
    <property type="evidence" value="ECO:0007669"/>
    <property type="project" value="InterPro"/>
</dbReference>
<evidence type="ECO:0000313" key="11">
    <source>
        <dbReference type="Proteomes" id="UP000250275"/>
    </source>
</evidence>
<feature type="region of interest" description="Disordered" evidence="8">
    <location>
        <begin position="397"/>
        <end position="578"/>
    </location>
</feature>
<keyword evidence="2 7" id="KW-1003">Cell membrane</keyword>
<feature type="compositionally biased region" description="Polar residues" evidence="8">
    <location>
        <begin position="208"/>
        <end position="227"/>
    </location>
</feature>
<feature type="compositionally biased region" description="Basic residues" evidence="8">
    <location>
        <begin position="435"/>
        <end position="447"/>
    </location>
</feature>
<organism evidence="10 11">
    <name type="scientific">Eufriesea mexicana</name>
    <dbReference type="NCBI Taxonomy" id="516756"/>
    <lineage>
        <taxon>Eukaryota</taxon>
        <taxon>Metazoa</taxon>
        <taxon>Ecdysozoa</taxon>
        <taxon>Arthropoda</taxon>
        <taxon>Hexapoda</taxon>
        <taxon>Insecta</taxon>
        <taxon>Pterygota</taxon>
        <taxon>Neoptera</taxon>
        <taxon>Endopterygota</taxon>
        <taxon>Hymenoptera</taxon>
        <taxon>Apocrita</taxon>
        <taxon>Aculeata</taxon>
        <taxon>Apoidea</taxon>
        <taxon>Anthophila</taxon>
        <taxon>Apidae</taxon>
        <taxon>Eufriesea</taxon>
    </lineage>
</organism>
<evidence type="ECO:0000313" key="10">
    <source>
        <dbReference type="EMBL" id="OAD55931.1"/>
    </source>
</evidence>
<keyword evidence="3" id="KW-0963">Cytoplasm</keyword>
<feature type="region of interest" description="Disordered" evidence="8">
    <location>
        <begin position="109"/>
        <end position="142"/>
    </location>
</feature>
<feature type="region of interest" description="Disordered" evidence="8">
    <location>
        <begin position="187"/>
        <end position="274"/>
    </location>
</feature>
<dbReference type="SUPFAM" id="SSF47473">
    <property type="entry name" value="EF-hand"/>
    <property type="match status" value="1"/>
</dbReference>
<feature type="compositionally biased region" description="Polar residues" evidence="8">
    <location>
        <begin position="838"/>
        <end position="852"/>
    </location>
</feature>
<protein>
    <recommendedName>
        <fullName evidence="7">Protein naked cuticle homolog</fullName>
    </recommendedName>
</protein>
<keyword evidence="6" id="KW-0472">Membrane</keyword>
<dbReference type="OrthoDB" id="5953812at2759"/>
<dbReference type="Proteomes" id="UP000250275">
    <property type="component" value="Unassembled WGS sequence"/>
</dbReference>
<feature type="region of interest" description="Disordered" evidence="8">
    <location>
        <begin position="692"/>
        <end position="788"/>
    </location>
</feature>
<feature type="compositionally biased region" description="Basic residues" evidence="8">
    <location>
        <begin position="398"/>
        <end position="417"/>
    </location>
</feature>
<dbReference type="InterPro" id="IPR040140">
    <property type="entry name" value="Nkd-like"/>
</dbReference>